<organism evidence="1 2">
    <name type="scientific">Trifolium medium</name>
    <dbReference type="NCBI Taxonomy" id="97028"/>
    <lineage>
        <taxon>Eukaryota</taxon>
        <taxon>Viridiplantae</taxon>
        <taxon>Streptophyta</taxon>
        <taxon>Embryophyta</taxon>
        <taxon>Tracheophyta</taxon>
        <taxon>Spermatophyta</taxon>
        <taxon>Magnoliopsida</taxon>
        <taxon>eudicotyledons</taxon>
        <taxon>Gunneridae</taxon>
        <taxon>Pentapetalae</taxon>
        <taxon>rosids</taxon>
        <taxon>fabids</taxon>
        <taxon>Fabales</taxon>
        <taxon>Fabaceae</taxon>
        <taxon>Papilionoideae</taxon>
        <taxon>50 kb inversion clade</taxon>
        <taxon>NPAAA clade</taxon>
        <taxon>Hologalegina</taxon>
        <taxon>IRL clade</taxon>
        <taxon>Trifolieae</taxon>
        <taxon>Trifolium</taxon>
    </lineage>
</organism>
<reference evidence="1 2" key="1">
    <citation type="journal article" date="2018" name="Front. Plant Sci.">
        <title>Red Clover (Trifolium pratense) and Zigzag Clover (T. medium) - A Picture of Genomic Similarities and Differences.</title>
        <authorList>
            <person name="Dluhosova J."/>
            <person name="Istvanek J."/>
            <person name="Nedelnik J."/>
            <person name="Repkova J."/>
        </authorList>
    </citation>
    <scope>NUCLEOTIDE SEQUENCE [LARGE SCALE GENOMIC DNA]</scope>
    <source>
        <strain evidence="2">cv. 10/8</strain>
        <tissue evidence="1">Leaf</tissue>
    </source>
</reference>
<evidence type="ECO:0000313" key="2">
    <source>
        <dbReference type="Proteomes" id="UP000265520"/>
    </source>
</evidence>
<protein>
    <submittedName>
        <fullName evidence="1">Uncharacterized protein</fullName>
    </submittedName>
</protein>
<evidence type="ECO:0000313" key="1">
    <source>
        <dbReference type="EMBL" id="MCI64969.1"/>
    </source>
</evidence>
<comment type="caution">
    <text evidence="1">The sequence shown here is derived from an EMBL/GenBank/DDBJ whole genome shotgun (WGS) entry which is preliminary data.</text>
</comment>
<keyword evidence="2" id="KW-1185">Reference proteome</keyword>
<dbReference type="EMBL" id="LXQA010666906">
    <property type="protein sequence ID" value="MCI64969.1"/>
    <property type="molecule type" value="Genomic_DNA"/>
</dbReference>
<proteinExistence type="predicted"/>
<accession>A0A392TVJ0</accession>
<sequence>GQEEGGVVTMMEDAKEHGWSNDFERFDHGVHGKLITRDSGSRVE</sequence>
<name>A0A392TVJ0_9FABA</name>
<dbReference type="AlphaFoldDB" id="A0A392TVJ0"/>
<dbReference type="Proteomes" id="UP000265520">
    <property type="component" value="Unassembled WGS sequence"/>
</dbReference>
<feature type="non-terminal residue" evidence="1">
    <location>
        <position position="1"/>
    </location>
</feature>